<proteinExistence type="inferred from homology"/>
<feature type="binding site" evidence="4">
    <location>
        <position position="117"/>
    </location>
    <ligand>
        <name>[4Fe-4S] cluster</name>
        <dbReference type="ChEBI" id="CHEBI:49883"/>
    </ligand>
</feature>
<dbReference type="NCBIfam" id="NF002537">
    <property type="entry name" value="PRK02090.1"/>
    <property type="match status" value="1"/>
</dbReference>
<dbReference type="InterPro" id="IPR004511">
    <property type="entry name" value="PAPS/APS_Rdtase"/>
</dbReference>
<dbReference type="GO" id="GO:0046872">
    <property type="term" value="F:metal ion binding"/>
    <property type="evidence" value="ECO:0007669"/>
    <property type="project" value="UniProtKB-KW"/>
</dbReference>
<keyword evidence="2 4" id="KW-0560">Oxidoreductase</keyword>
<dbReference type="PIRSF" id="PIRSF000857">
    <property type="entry name" value="PAPS_reductase"/>
    <property type="match status" value="1"/>
</dbReference>
<dbReference type="InterPro" id="IPR002500">
    <property type="entry name" value="PAPS_reduct_dom"/>
</dbReference>
<keyword evidence="4" id="KW-0479">Metal-binding</keyword>
<feature type="domain" description="Phosphoadenosine phosphosulphate reductase" evidence="5">
    <location>
        <begin position="36"/>
        <end position="203"/>
    </location>
</feature>
<evidence type="ECO:0000256" key="2">
    <source>
        <dbReference type="ARBA" id="ARBA00023002"/>
    </source>
</evidence>
<comment type="function">
    <text evidence="4">Catalyzes the formation of sulfite from adenosine 5'-phosphosulfate (APS) using thioredoxin as an electron donor.</text>
</comment>
<evidence type="ECO:0000313" key="7">
    <source>
        <dbReference type="Proteomes" id="UP000321058"/>
    </source>
</evidence>
<feature type="binding site" evidence="4">
    <location>
        <position position="198"/>
    </location>
    <ligand>
        <name>[4Fe-4S] cluster</name>
        <dbReference type="ChEBI" id="CHEBI:49883"/>
    </ligand>
</feature>
<dbReference type="GO" id="GO:0051539">
    <property type="term" value="F:4 iron, 4 sulfur cluster binding"/>
    <property type="evidence" value="ECO:0007669"/>
    <property type="project" value="UniProtKB-UniRule"/>
</dbReference>
<accession>A0A512N2W6</accession>
<dbReference type="SUPFAM" id="SSF52402">
    <property type="entry name" value="Adenine nucleotide alpha hydrolases-like"/>
    <property type="match status" value="1"/>
</dbReference>
<evidence type="ECO:0000256" key="3">
    <source>
        <dbReference type="ARBA" id="ARBA00024327"/>
    </source>
</evidence>
<name>A0A512N2W6_9HYPH</name>
<sequence length="238" mass="25946">MPIPTDLVLDLQRRLGYAPPERILSTALREAFPGRIAVVSSFGAESAVLLHLVAAIDPTTPVLFVDTGRHFPETLAYRNRLAAHLGLSGVRSVGPTAQEVARLDADLSRATWDPDGCCAFRKTAPLQRALAGYDAWVSGRKRFQASTRFDLPVFETDDTHVKVNPLASWSVNDIATYVARHRLPPHPLLAQGYLSIGCAPCTSIVASGEDPRAGRWRGFEKTECGIHLPTPTEKQSNP</sequence>
<reference evidence="6 7" key="1">
    <citation type="submission" date="2019-07" db="EMBL/GenBank/DDBJ databases">
        <title>Whole genome shotgun sequence of Reyranella soli NBRC 108950.</title>
        <authorList>
            <person name="Hosoyama A."/>
            <person name="Uohara A."/>
            <person name="Ohji S."/>
            <person name="Ichikawa N."/>
        </authorList>
    </citation>
    <scope>NUCLEOTIDE SEQUENCE [LARGE SCALE GENOMIC DNA]</scope>
    <source>
        <strain evidence="6 7">NBRC 108950</strain>
    </source>
</reference>
<feature type="binding site" evidence="4">
    <location>
        <position position="118"/>
    </location>
    <ligand>
        <name>[4Fe-4S] cluster</name>
        <dbReference type="ChEBI" id="CHEBI:49883"/>
    </ligand>
</feature>
<comment type="catalytic activity">
    <reaction evidence="4">
        <text>[thioredoxin]-disulfide + sulfite + AMP + 2 H(+) = adenosine 5'-phosphosulfate + [thioredoxin]-dithiol</text>
        <dbReference type="Rhea" id="RHEA:21976"/>
        <dbReference type="Rhea" id="RHEA-COMP:10698"/>
        <dbReference type="Rhea" id="RHEA-COMP:10700"/>
        <dbReference type="ChEBI" id="CHEBI:15378"/>
        <dbReference type="ChEBI" id="CHEBI:17359"/>
        <dbReference type="ChEBI" id="CHEBI:29950"/>
        <dbReference type="ChEBI" id="CHEBI:50058"/>
        <dbReference type="ChEBI" id="CHEBI:58243"/>
        <dbReference type="ChEBI" id="CHEBI:456215"/>
        <dbReference type="EC" id="1.8.4.10"/>
    </reaction>
</comment>
<keyword evidence="4" id="KW-0411">Iron-sulfur</keyword>
<feature type="binding site" evidence="4">
    <location>
        <position position="201"/>
    </location>
    <ligand>
        <name>[4Fe-4S] cluster</name>
        <dbReference type="ChEBI" id="CHEBI:49883"/>
    </ligand>
</feature>
<keyword evidence="4" id="KW-0963">Cytoplasm</keyword>
<dbReference type="PANTHER" id="PTHR46509">
    <property type="entry name" value="PHOSPHOADENOSINE PHOSPHOSULFATE REDUCTASE"/>
    <property type="match status" value="1"/>
</dbReference>
<dbReference type="EMBL" id="BKAJ01000007">
    <property type="protein sequence ID" value="GEP53329.1"/>
    <property type="molecule type" value="Genomic_DNA"/>
</dbReference>
<dbReference type="HAMAP" id="MF_00063">
    <property type="entry name" value="CysH"/>
    <property type="match status" value="1"/>
</dbReference>
<dbReference type="InterPro" id="IPR014729">
    <property type="entry name" value="Rossmann-like_a/b/a_fold"/>
</dbReference>
<dbReference type="NCBIfam" id="TIGR00434">
    <property type="entry name" value="cysH"/>
    <property type="match status" value="1"/>
</dbReference>
<dbReference type="OrthoDB" id="9794018at2"/>
<comment type="pathway">
    <text evidence="3 4">Sulfur metabolism; hydrogen sulfide biosynthesis; sulfite from sulfate.</text>
</comment>
<evidence type="ECO:0000313" key="6">
    <source>
        <dbReference type="EMBL" id="GEP53329.1"/>
    </source>
</evidence>
<comment type="similarity">
    <text evidence="1 4">Belongs to the PAPS reductase family. CysH subfamily.</text>
</comment>
<dbReference type="GO" id="GO:0070814">
    <property type="term" value="P:hydrogen sulfide biosynthetic process"/>
    <property type="evidence" value="ECO:0007669"/>
    <property type="project" value="UniProtKB-UniRule"/>
</dbReference>
<dbReference type="Gene3D" id="3.40.50.620">
    <property type="entry name" value="HUPs"/>
    <property type="match status" value="1"/>
</dbReference>
<comment type="caution">
    <text evidence="6">The sequence shown here is derived from an EMBL/GenBank/DDBJ whole genome shotgun (WGS) entry which is preliminary data.</text>
</comment>
<comment type="subcellular location">
    <subcellularLocation>
        <location evidence="4">Cytoplasm</location>
    </subcellularLocation>
</comment>
<feature type="active site" description="Nucleophile; cysteine thiosulfonate intermediate" evidence="4">
    <location>
        <position position="224"/>
    </location>
</feature>
<dbReference type="GO" id="GO:0043866">
    <property type="term" value="F:adenylyl-sulfate reductase (thioredoxin) activity"/>
    <property type="evidence" value="ECO:0007669"/>
    <property type="project" value="UniProtKB-EC"/>
</dbReference>
<dbReference type="EC" id="1.8.4.10" evidence="4"/>
<protein>
    <recommendedName>
        <fullName evidence="4">Adenosine 5'-phosphosulfate reductase</fullName>
        <shortName evidence="4">APS reductase</shortName>
        <ecNumber evidence="4">1.8.4.10</ecNumber>
    </recommendedName>
    <alternativeName>
        <fullName evidence="4">5'-adenylylsulfate reductase</fullName>
    </alternativeName>
    <alternativeName>
        <fullName evidence="4">Thioredoxin-dependent 5'-adenylylsulfate reductase</fullName>
    </alternativeName>
</protein>
<dbReference type="PANTHER" id="PTHR46509:SF1">
    <property type="entry name" value="PHOSPHOADENOSINE PHOSPHOSULFATE REDUCTASE"/>
    <property type="match status" value="1"/>
</dbReference>
<dbReference type="RefSeq" id="WP_147145843.1">
    <property type="nucleotide sequence ID" value="NZ_BKAJ01000007.1"/>
</dbReference>
<dbReference type="Pfam" id="PF01507">
    <property type="entry name" value="PAPS_reduct"/>
    <property type="match status" value="1"/>
</dbReference>
<keyword evidence="4" id="KW-0408">Iron</keyword>
<dbReference type="CDD" id="cd23945">
    <property type="entry name" value="PAPS_reductase"/>
    <property type="match status" value="1"/>
</dbReference>
<evidence type="ECO:0000256" key="1">
    <source>
        <dbReference type="ARBA" id="ARBA00009732"/>
    </source>
</evidence>
<dbReference type="Proteomes" id="UP000321058">
    <property type="component" value="Unassembled WGS sequence"/>
</dbReference>
<dbReference type="GO" id="GO:0005737">
    <property type="term" value="C:cytoplasm"/>
    <property type="evidence" value="ECO:0007669"/>
    <property type="project" value="UniProtKB-SubCell"/>
</dbReference>
<organism evidence="6 7">
    <name type="scientific">Reyranella soli</name>
    <dbReference type="NCBI Taxonomy" id="1230389"/>
    <lineage>
        <taxon>Bacteria</taxon>
        <taxon>Pseudomonadati</taxon>
        <taxon>Pseudomonadota</taxon>
        <taxon>Alphaproteobacteria</taxon>
        <taxon>Hyphomicrobiales</taxon>
        <taxon>Reyranellaceae</taxon>
        <taxon>Reyranella</taxon>
    </lineage>
</organism>
<evidence type="ECO:0000256" key="4">
    <source>
        <dbReference type="HAMAP-Rule" id="MF_00063"/>
    </source>
</evidence>
<evidence type="ECO:0000259" key="5">
    <source>
        <dbReference type="Pfam" id="PF01507"/>
    </source>
</evidence>
<dbReference type="AlphaFoldDB" id="A0A512N2W6"/>
<keyword evidence="7" id="KW-1185">Reference proteome</keyword>
<comment type="cofactor">
    <cofactor evidence="4">
        <name>[4Fe-4S] cluster</name>
        <dbReference type="ChEBI" id="CHEBI:49883"/>
    </cofactor>
    <text evidence="4">Binds 1 [4Fe-4S] cluster per subunit.</text>
</comment>
<dbReference type="GO" id="GO:0004604">
    <property type="term" value="F:phosphoadenylyl-sulfate reductase (thioredoxin) activity"/>
    <property type="evidence" value="ECO:0007669"/>
    <property type="project" value="UniProtKB-UniRule"/>
</dbReference>
<dbReference type="GO" id="GO:0019379">
    <property type="term" value="P:sulfate assimilation, phosphoadenylyl sulfate reduction by phosphoadenylyl-sulfate reductase (thioredoxin)"/>
    <property type="evidence" value="ECO:0007669"/>
    <property type="project" value="UniProtKB-UniRule"/>
</dbReference>
<gene>
    <name evidence="4 6" type="primary">cysH</name>
    <name evidence="6" type="ORF">RSO01_04950</name>
</gene>